<feature type="transmembrane region" description="Helical" evidence="1">
    <location>
        <begin position="128"/>
        <end position="148"/>
    </location>
</feature>
<keyword evidence="1" id="KW-0812">Transmembrane</keyword>
<feature type="transmembrane region" description="Helical" evidence="1">
    <location>
        <begin position="191"/>
        <end position="212"/>
    </location>
</feature>
<feature type="transmembrane region" description="Helical" evidence="1">
    <location>
        <begin position="155"/>
        <end position="179"/>
    </location>
</feature>
<dbReference type="AlphaFoldDB" id="A0A365GZF2"/>
<evidence type="ECO:0008006" key="4">
    <source>
        <dbReference type="Google" id="ProtNLM"/>
    </source>
</evidence>
<feature type="transmembrane region" description="Helical" evidence="1">
    <location>
        <begin position="356"/>
        <end position="379"/>
    </location>
</feature>
<organism evidence="2 3">
    <name type="scientific">Actinomadura craniellae</name>
    <dbReference type="NCBI Taxonomy" id="2231787"/>
    <lineage>
        <taxon>Bacteria</taxon>
        <taxon>Bacillati</taxon>
        <taxon>Actinomycetota</taxon>
        <taxon>Actinomycetes</taxon>
        <taxon>Streptosporangiales</taxon>
        <taxon>Thermomonosporaceae</taxon>
        <taxon>Actinomadura</taxon>
    </lineage>
</organism>
<dbReference type="RefSeq" id="WP_111870693.1">
    <property type="nucleotide sequence ID" value="NZ_QLYX01000014.1"/>
</dbReference>
<name>A0A365GZF2_9ACTN</name>
<accession>A0A365GZF2</accession>
<feature type="transmembrane region" description="Helical" evidence="1">
    <location>
        <begin position="329"/>
        <end position="349"/>
    </location>
</feature>
<gene>
    <name evidence="2" type="ORF">DPM19_26125</name>
</gene>
<proteinExistence type="predicted"/>
<evidence type="ECO:0000256" key="1">
    <source>
        <dbReference type="SAM" id="Phobius"/>
    </source>
</evidence>
<keyword evidence="3" id="KW-1185">Reference proteome</keyword>
<feature type="transmembrane region" description="Helical" evidence="1">
    <location>
        <begin position="257"/>
        <end position="277"/>
    </location>
</feature>
<feature type="transmembrane region" description="Helical" evidence="1">
    <location>
        <begin position="289"/>
        <end position="309"/>
    </location>
</feature>
<evidence type="ECO:0000313" key="2">
    <source>
        <dbReference type="EMBL" id="RAY12202.1"/>
    </source>
</evidence>
<comment type="caution">
    <text evidence="2">The sequence shown here is derived from an EMBL/GenBank/DDBJ whole genome shotgun (WGS) entry which is preliminary data.</text>
</comment>
<reference evidence="2 3" key="1">
    <citation type="submission" date="2018-06" db="EMBL/GenBank/DDBJ databases">
        <title>Actinomadura craniellae sp. nov. isolated from marine sponge Craniella sp.</title>
        <authorList>
            <person name="Li L."/>
            <person name="Xu Q.H."/>
            <person name="Lin H.W."/>
            <person name="Lu Y.H."/>
        </authorList>
    </citation>
    <scope>NUCLEOTIDE SEQUENCE [LARGE SCALE GENOMIC DNA]</scope>
    <source>
        <strain evidence="2 3">LHW63021</strain>
    </source>
</reference>
<evidence type="ECO:0000313" key="3">
    <source>
        <dbReference type="Proteomes" id="UP000251891"/>
    </source>
</evidence>
<dbReference type="EMBL" id="QLYX01000014">
    <property type="protein sequence ID" value="RAY12202.1"/>
    <property type="molecule type" value="Genomic_DNA"/>
</dbReference>
<feature type="transmembrane region" description="Helical" evidence="1">
    <location>
        <begin position="528"/>
        <end position="548"/>
    </location>
</feature>
<keyword evidence="1" id="KW-1133">Transmembrane helix</keyword>
<dbReference type="OrthoDB" id="3463898at2"/>
<protein>
    <recommendedName>
        <fullName evidence="4">YfhO family protein</fullName>
    </recommendedName>
</protein>
<keyword evidence="1" id="KW-0472">Membrane</keyword>
<dbReference type="Proteomes" id="UP000251891">
    <property type="component" value="Unassembled WGS sequence"/>
</dbReference>
<sequence length="561" mass="58308">MSGRARPAREHAPAAATGLLLGLLALGPGLAPGFVLSYDMVFAPDPAFTRMTFGLTGTLPRHVPSDAFVTALATVLPAALVQKLVLLAIFVLACTAAASLVPSRRLLPRLAAGACYAWNPFVAERLLLGHWALLLGYAALPWVVAAAARRDSRRLILALLPAAVGGFAAMTVSALAVLAVTAASGPERGRALLRAAGPLLVLSLPWLVTGVLRPAGMPGDTAAVGAFAARADTPFGALGSLLLLGGAWNRETVPAGYGAPLTAAVWLLVVLGALAAYTRWCRTEWAGGLALAAAAGFGCAAAGAVAAGPLRAAIGLWPGFAVLRDGQQYAAPLAVVVAVGLGLAVDRLLAPRPDAAGAALGIFAVLAPVVLLPGLAWGAGGRLRAVDYPGDWVRARAAVAADPVRGDILVLPWATHRSYPWNGGRRSLDAAPRYFDRRVVISDAVAVGGTVIPAEDPRARRLDPLIRSDGPLAVPLAREGVRYVFIDARDQAFDRLRQRLDGAEKLVDGPTATLYRLNGTFSVEEGGVPGWLVVITWFAVIAAIVWSFRRSIVTLITLTPR</sequence>